<sequence length="60" mass="6538">MWVLPAVGICPNIITGRNNLYFFTSITLYLINLKIIPVQAKPAGYVLQWSPGAATQVCTG</sequence>
<dbReference type="Proteomes" id="UP000270046">
    <property type="component" value="Chromosome"/>
</dbReference>
<gene>
    <name evidence="1" type="ORF">HYN43_003935</name>
</gene>
<dbReference type="KEGG" id="muh:HYN43_003935"/>
<keyword evidence="2" id="KW-1185">Reference proteome</keyword>
<name>A0A494VLN8_9SPHI</name>
<protein>
    <submittedName>
        <fullName evidence="1">Uncharacterized protein</fullName>
    </submittedName>
</protein>
<evidence type="ECO:0000313" key="1">
    <source>
        <dbReference type="EMBL" id="AYL94501.1"/>
    </source>
</evidence>
<proteinExistence type="predicted"/>
<accession>A0A494VLN8</accession>
<dbReference type="EMBL" id="CP032869">
    <property type="protein sequence ID" value="AYL94501.1"/>
    <property type="molecule type" value="Genomic_DNA"/>
</dbReference>
<evidence type="ECO:0000313" key="2">
    <source>
        <dbReference type="Proteomes" id="UP000270046"/>
    </source>
</evidence>
<organism evidence="1 2">
    <name type="scientific">Mucilaginibacter celer</name>
    <dbReference type="NCBI Taxonomy" id="2305508"/>
    <lineage>
        <taxon>Bacteria</taxon>
        <taxon>Pseudomonadati</taxon>
        <taxon>Bacteroidota</taxon>
        <taxon>Sphingobacteriia</taxon>
        <taxon>Sphingobacteriales</taxon>
        <taxon>Sphingobacteriaceae</taxon>
        <taxon>Mucilaginibacter</taxon>
    </lineage>
</organism>
<reference evidence="1 2" key="1">
    <citation type="submission" date="2018-10" db="EMBL/GenBank/DDBJ databases">
        <title>Genome sequencing of Mucilaginibacter sp. HYN0043.</title>
        <authorList>
            <person name="Kim M."/>
            <person name="Yi H."/>
        </authorList>
    </citation>
    <scope>NUCLEOTIDE SEQUENCE [LARGE SCALE GENOMIC DNA]</scope>
    <source>
        <strain evidence="1 2">HYN0043</strain>
    </source>
</reference>
<dbReference type="AlphaFoldDB" id="A0A494VLN8"/>